<evidence type="ECO:0000313" key="4">
    <source>
        <dbReference type="EMBL" id="GAP28651.1"/>
    </source>
</evidence>
<dbReference type="OrthoDB" id="5242854at2"/>
<sequence>MTSIPGVLPDPPFQDAGYATDWPVRAGDVDRNGRLRLDGIARYLQDIAWEDLNVSGFVDTDPAWIVRRTVIDVIRPIRWPDHVSLRRWCSGVSTRWASMRVRIASDAGGLVETEAFWINVDERNGTTARISDAGFAHLAATTDEHRLRWKPMLDRTPGPQSGNDLPYPIREADIDLLMHMNNAAYWQAVEQFLPARPELPIAPHRAVIEYNAPLTADQPLRIRPEDRTSGLHLWFLTGESVSAAAQIGPYPHIHDPVK</sequence>
<feature type="domain" description="Acyl-ACP thioesterase N-terminal hotdog" evidence="1">
    <location>
        <begin position="18"/>
        <end position="132"/>
    </location>
</feature>
<dbReference type="SUPFAM" id="SSF54637">
    <property type="entry name" value="Thioesterase/thiol ester dehydrase-isomerase"/>
    <property type="match status" value="2"/>
</dbReference>
<evidence type="ECO:0000313" key="6">
    <source>
        <dbReference type="Proteomes" id="UP000180166"/>
    </source>
</evidence>
<dbReference type="GeneID" id="93376746"/>
<dbReference type="CDD" id="cd00586">
    <property type="entry name" value="4HBT"/>
    <property type="match status" value="1"/>
</dbReference>
<dbReference type="Pfam" id="PF01643">
    <property type="entry name" value="Acyl-ACP_TE"/>
    <property type="match status" value="1"/>
</dbReference>
<keyword evidence="5" id="KW-1185">Reference proteome</keyword>
<dbReference type="EMBL" id="BBYQ01000040">
    <property type="protein sequence ID" value="GAP28651.1"/>
    <property type="molecule type" value="Genomic_DNA"/>
</dbReference>
<evidence type="ECO:0000313" key="3">
    <source>
        <dbReference type="EMBL" id="APB00294.1"/>
    </source>
</evidence>
<dbReference type="Gene3D" id="3.10.129.10">
    <property type="entry name" value="Hotdog Thioesterase"/>
    <property type="match status" value="1"/>
</dbReference>
<reference evidence="5" key="1">
    <citation type="submission" date="2015-07" db="EMBL/GenBank/DDBJ databases">
        <title>Nocardia seriolae U-1 whole genome shotgun sequence.</title>
        <authorList>
            <person name="Imajoh M."/>
            <person name="Fukumoto Y."/>
            <person name="Sukeda M."/>
            <person name="Yamane J."/>
            <person name="Yamasaki K."/>
            <person name="Shimizu M."/>
            <person name="Ohnishi K."/>
            <person name="Oshima S."/>
        </authorList>
    </citation>
    <scope>NUCLEOTIDE SEQUENCE [LARGE SCALE GENOMIC DNA]</scope>
    <source>
        <strain evidence="5">U-1</strain>
    </source>
</reference>
<dbReference type="GO" id="GO:0047617">
    <property type="term" value="F:fatty acyl-CoA hydrolase activity"/>
    <property type="evidence" value="ECO:0007669"/>
    <property type="project" value="TreeGrafter"/>
</dbReference>
<dbReference type="PANTHER" id="PTHR31793:SF24">
    <property type="entry name" value="LONG-CHAIN ACYL-COA THIOESTERASE FADM"/>
    <property type="match status" value="1"/>
</dbReference>
<feature type="domain" description="Acyl-ACP thioesterase-like C-terminal" evidence="2">
    <location>
        <begin position="163"/>
        <end position="225"/>
    </location>
</feature>
<reference evidence="4 5" key="2">
    <citation type="journal article" date="2016" name="Genome Announc.">
        <title>Draft Genome Sequence of Erythromycin- and Oxytetracycline-Sensitive Nocardia seriolae Strain U-1 (NBRC 110359).</title>
        <authorList>
            <person name="Imajoh M."/>
            <person name="Sukeda M."/>
            <person name="Shimizu M."/>
            <person name="Yamane J."/>
            <person name="Ohnishi K."/>
            <person name="Oshima S."/>
        </authorList>
    </citation>
    <scope>NUCLEOTIDE SEQUENCE [LARGE SCALE GENOMIC DNA]</scope>
    <source>
        <strain evidence="4 5">U-1</strain>
    </source>
</reference>
<dbReference type="Proteomes" id="UP000180166">
    <property type="component" value="Chromosome"/>
</dbReference>
<reference evidence="3 6" key="3">
    <citation type="submission" date="2016-10" db="EMBL/GenBank/DDBJ databases">
        <title>Genome sequence of Nocardia seriolae strain EM150506, isolated from Anguila japonica.</title>
        <authorList>
            <person name="Han H.-J."/>
        </authorList>
    </citation>
    <scope>NUCLEOTIDE SEQUENCE [LARGE SCALE GENOMIC DNA]</scope>
    <source>
        <strain evidence="3 6">EM150506</strain>
    </source>
</reference>
<dbReference type="InterPro" id="IPR049427">
    <property type="entry name" value="Acyl-ACP_TE_C"/>
</dbReference>
<dbReference type="InterPro" id="IPR002864">
    <property type="entry name" value="Acyl-ACP_thioesterase_NHD"/>
</dbReference>
<dbReference type="PANTHER" id="PTHR31793">
    <property type="entry name" value="4-HYDROXYBENZOYL-COA THIOESTERASE FAMILY MEMBER"/>
    <property type="match status" value="1"/>
</dbReference>
<evidence type="ECO:0000259" key="2">
    <source>
        <dbReference type="Pfam" id="PF20791"/>
    </source>
</evidence>
<evidence type="ECO:0000259" key="1">
    <source>
        <dbReference type="Pfam" id="PF01643"/>
    </source>
</evidence>
<organism evidence="4 5">
    <name type="scientific">Nocardia seriolae</name>
    <dbReference type="NCBI Taxonomy" id="37332"/>
    <lineage>
        <taxon>Bacteria</taxon>
        <taxon>Bacillati</taxon>
        <taxon>Actinomycetota</taxon>
        <taxon>Actinomycetes</taxon>
        <taxon>Mycobacteriales</taxon>
        <taxon>Nocardiaceae</taxon>
        <taxon>Nocardia</taxon>
    </lineage>
</organism>
<gene>
    <name evidence="3" type="ORF">NS506_06258</name>
    <name evidence="4" type="ORF">NSK11_contig00040-0005</name>
</gene>
<proteinExistence type="predicted"/>
<dbReference type="AlphaFoldDB" id="A0A0B8N4D6"/>
<name>A0A0B8N4D6_9NOCA</name>
<dbReference type="RefSeq" id="WP_045437384.1">
    <property type="nucleotide sequence ID" value="NZ_AP017900.1"/>
</dbReference>
<dbReference type="GO" id="GO:0006633">
    <property type="term" value="P:fatty acid biosynthetic process"/>
    <property type="evidence" value="ECO:0007669"/>
    <property type="project" value="InterPro"/>
</dbReference>
<accession>A0A0B8N4D6</accession>
<dbReference type="EMBL" id="CP017839">
    <property type="protein sequence ID" value="APB00294.1"/>
    <property type="molecule type" value="Genomic_DNA"/>
</dbReference>
<evidence type="ECO:0000313" key="5">
    <source>
        <dbReference type="Proteomes" id="UP000037179"/>
    </source>
</evidence>
<dbReference type="Pfam" id="PF20791">
    <property type="entry name" value="Acyl-ACP_TE_C"/>
    <property type="match status" value="1"/>
</dbReference>
<dbReference type="InterPro" id="IPR029069">
    <property type="entry name" value="HotDog_dom_sf"/>
</dbReference>
<dbReference type="InterPro" id="IPR050563">
    <property type="entry name" value="4-hydroxybenzoyl-CoA_TE"/>
</dbReference>
<dbReference type="KEGG" id="nsr:NS506_06258"/>
<dbReference type="Proteomes" id="UP000037179">
    <property type="component" value="Unassembled WGS sequence"/>
</dbReference>
<protein>
    <submittedName>
        <fullName evidence="4">Uncharacterized protein</fullName>
    </submittedName>
</protein>